<keyword evidence="1" id="KW-0472">Membrane</keyword>
<dbReference type="Proteomes" id="UP000618986">
    <property type="component" value="Unassembled WGS sequence"/>
</dbReference>
<feature type="transmembrane region" description="Helical" evidence="1">
    <location>
        <begin position="64"/>
        <end position="82"/>
    </location>
</feature>
<keyword evidence="3" id="KW-1185">Reference proteome</keyword>
<comment type="caution">
    <text evidence="2">The sequence shown here is derived from an EMBL/GenBank/DDBJ whole genome shotgun (WGS) entry which is preliminary data.</text>
</comment>
<evidence type="ECO:0000313" key="2">
    <source>
        <dbReference type="EMBL" id="MBB5111280.1"/>
    </source>
</evidence>
<proteinExistence type="predicted"/>
<feature type="transmembrane region" description="Helical" evidence="1">
    <location>
        <begin position="40"/>
        <end position="58"/>
    </location>
</feature>
<organism evidence="2 3">
    <name type="scientific">Micromonospora echinospora</name>
    <name type="common">Micromonospora purpurea</name>
    <dbReference type="NCBI Taxonomy" id="1877"/>
    <lineage>
        <taxon>Bacteria</taxon>
        <taxon>Bacillati</taxon>
        <taxon>Actinomycetota</taxon>
        <taxon>Actinomycetes</taxon>
        <taxon>Micromonosporales</taxon>
        <taxon>Micromonosporaceae</taxon>
        <taxon>Micromonospora</taxon>
    </lineage>
</organism>
<dbReference type="RefSeq" id="WP_184681552.1">
    <property type="nucleotide sequence ID" value="NZ_JACHJC010000001.1"/>
</dbReference>
<keyword evidence="1" id="KW-1133">Transmembrane helix</keyword>
<reference evidence="2 3" key="1">
    <citation type="submission" date="2020-08" db="EMBL/GenBank/DDBJ databases">
        <title>Sequencing the genomes of 1000 actinobacteria strains.</title>
        <authorList>
            <person name="Klenk H.-P."/>
        </authorList>
    </citation>
    <scope>NUCLEOTIDE SEQUENCE [LARGE SCALE GENOMIC DNA]</scope>
    <source>
        <strain evidence="2 3">DSM 43036</strain>
    </source>
</reference>
<accession>A0ABR6M7C4</accession>
<name>A0ABR6M7C4_MICEC</name>
<protein>
    <submittedName>
        <fullName evidence="2">Membrane protein</fullName>
    </submittedName>
</protein>
<gene>
    <name evidence="2" type="ORF">FHU28_001119</name>
</gene>
<keyword evidence="1" id="KW-0812">Transmembrane</keyword>
<evidence type="ECO:0000313" key="3">
    <source>
        <dbReference type="Proteomes" id="UP000618986"/>
    </source>
</evidence>
<sequence length="92" mass="10238">MDTLIFVLFLYVLLTIPVFVVLMLFAALTRSARLRRAAEVVSLSTCAALLVLTFQRAFEKPLLWVVVVLLIAVLAFGVSTIVRRVDDRQSGT</sequence>
<evidence type="ECO:0000256" key="1">
    <source>
        <dbReference type="SAM" id="Phobius"/>
    </source>
</evidence>
<feature type="transmembrane region" description="Helical" evidence="1">
    <location>
        <begin position="6"/>
        <end position="28"/>
    </location>
</feature>
<dbReference type="EMBL" id="JACHJC010000001">
    <property type="protein sequence ID" value="MBB5111280.1"/>
    <property type="molecule type" value="Genomic_DNA"/>
</dbReference>
<dbReference type="GeneID" id="300291710"/>